<evidence type="ECO:0000313" key="1">
    <source>
        <dbReference type="EMBL" id="CAG6392158.1"/>
    </source>
</evidence>
<name>A0A9W4GP98_9ACTN</name>
<proteinExistence type="predicted"/>
<dbReference type="AlphaFoldDB" id="A0A9W4GP98"/>
<sequence length="87" mass="9659">MCDDMDKCLRRPGAARGLVKERQLCGSQARLWLVLNLRWRTHAITREVLGEYAQLRRCEPRGLDPDALGSTVGAGVAVAEAIENTPR</sequence>
<organism evidence="1 2">
    <name type="scientific">Actinacidiphila cocklensis</name>
    <dbReference type="NCBI Taxonomy" id="887465"/>
    <lineage>
        <taxon>Bacteria</taxon>
        <taxon>Bacillati</taxon>
        <taxon>Actinomycetota</taxon>
        <taxon>Actinomycetes</taxon>
        <taxon>Kitasatosporales</taxon>
        <taxon>Streptomycetaceae</taxon>
        <taxon>Actinacidiphila</taxon>
    </lineage>
</organism>
<accession>A0A9W4GP98</accession>
<dbReference type="EMBL" id="CAJSLV010000043">
    <property type="protein sequence ID" value="CAG6392158.1"/>
    <property type="molecule type" value="Genomic_DNA"/>
</dbReference>
<comment type="caution">
    <text evidence="1">The sequence shown here is derived from an EMBL/GenBank/DDBJ whole genome shotgun (WGS) entry which is preliminary data.</text>
</comment>
<gene>
    <name evidence="1" type="ORF">SCOCK_150130</name>
</gene>
<keyword evidence="2" id="KW-1185">Reference proteome</keyword>
<dbReference type="Proteomes" id="UP001152519">
    <property type="component" value="Unassembled WGS sequence"/>
</dbReference>
<protein>
    <submittedName>
        <fullName evidence="1">Uncharacterized protein</fullName>
    </submittedName>
</protein>
<reference evidence="1" key="1">
    <citation type="submission" date="2021-05" db="EMBL/GenBank/DDBJ databases">
        <authorList>
            <person name="Arsene-Ploetze F."/>
        </authorList>
    </citation>
    <scope>NUCLEOTIDE SEQUENCE</scope>
    <source>
        <strain evidence="1">DSM 42138</strain>
    </source>
</reference>
<evidence type="ECO:0000313" key="2">
    <source>
        <dbReference type="Proteomes" id="UP001152519"/>
    </source>
</evidence>